<feature type="compositionally biased region" description="Basic and acidic residues" evidence="6">
    <location>
        <begin position="657"/>
        <end position="668"/>
    </location>
</feature>
<keyword evidence="3" id="KW-0862">Zinc</keyword>
<evidence type="ECO:0000256" key="6">
    <source>
        <dbReference type="SAM" id="MobiDB-lite"/>
    </source>
</evidence>
<dbReference type="InterPro" id="IPR011011">
    <property type="entry name" value="Znf_FYVE_PHD"/>
</dbReference>
<dbReference type="FunFam" id="3.30.40.10:FF:000059">
    <property type="entry name" value="PHD finger protein 14 isoform X1"/>
    <property type="match status" value="1"/>
</dbReference>
<accession>A0A3P9PBH7</accession>
<evidence type="ECO:0000259" key="7">
    <source>
        <dbReference type="PROSITE" id="PS50016"/>
    </source>
</evidence>
<dbReference type="PROSITE" id="PS50016">
    <property type="entry name" value="ZF_PHD_2"/>
    <property type="match status" value="2"/>
</dbReference>
<dbReference type="SMART" id="SM00249">
    <property type="entry name" value="PHD"/>
    <property type="match status" value="3"/>
</dbReference>
<dbReference type="Pfam" id="PF00628">
    <property type="entry name" value="PHD"/>
    <property type="match status" value="1"/>
</dbReference>
<dbReference type="CDD" id="cd15561">
    <property type="entry name" value="PHD1_PHF14"/>
    <property type="match status" value="1"/>
</dbReference>
<keyword evidence="5" id="KW-0175">Coiled coil</keyword>
<dbReference type="PANTHER" id="PTHR13793">
    <property type="entry name" value="PHD FINGER PROTEINS"/>
    <property type="match status" value="1"/>
</dbReference>
<dbReference type="InterPro" id="IPR034732">
    <property type="entry name" value="EPHD"/>
</dbReference>
<feature type="domain" description="PHD-type" evidence="8">
    <location>
        <begin position="337"/>
        <end position="454"/>
    </location>
</feature>
<protein>
    <submittedName>
        <fullName evidence="9">PHD finger protein 14</fullName>
    </submittedName>
</protein>
<feature type="compositionally biased region" description="Acidic residues" evidence="6">
    <location>
        <begin position="171"/>
        <end position="184"/>
    </location>
</feature>
<feature type="compositionally biased region" description="Acidic residues" evidence="6">
    <location>
        <begin position="22"/>
        <end position="37"/>
    </location>
</feature>
<feature type="domain" description="PHD-type" evidence="7">
    <location>
        <begin position="681"/>
        <end position="735"/>
    </location>
</feature>
<feature type="coiled-coil region" evidence="5">
    <location>
        <begin position="585"/>
        <end position="612"/>
    </location>
</feature>
<keyword evidence="2 4" id="KW-0863">Zinc-finger</keyword>
<evidence type="ECO:0000256" key="2">
    <source>
        <dbReference type="ARBA" id="ARBA00022771"/>
    </source>
</evidence>
<dbReference type="InterPro" id="IPR001965">
    <property type="entry name" value="Znf_PHD"/>
</dbReference>
<dbReference type="Proteomes" id="UP000242638">
    <property type="component" value="Unassembled WGS sequence"/>
</dbReference>
<feature type="compositionally biased region" description="Basic and acidic residues" evidence="6">
    <location>
        <begin position="792"/>
        <end position="806"/>
    </location>
</feature>
<dbReference type="Pfam" id="PF13832">
    <property type="entry name" value="zf-HC5HC2H_2"/>
    <property type="match status" value="1"/>
</dbReference>
<evidence type="ECO:0000256" key="5">
    <source>
        <dbReference type="SAM" id="Coils"/>
    </source>
</evidence>
<dbReference type="Pfam" id="PF13831">
    <property type="entry name" value="PHD_2"/>
    <property type="match status" value="1"/>
</dbReference>
<dbReference type="GO" id="GO:0006357">
    <property type="term" value="P:regulation of transcription by RNA polymerase II"/>
    <property type="evidence" value="ECO:0007669"/>
    <property type="project" value="TreeGrafter"/>
</dbReference>
<dbReference type="Bgee" id="ENSPREG00000012760">
    <property type="expression patterns" value="Expressed in head and 1 other cell type or tissue"/>
</dbReference>
<name>A0A3P9PBH7_POERE</name>
<evidence type="ECO:0000256" key="4">
    <source>
        <dbReference type="PROSITE-ProRule" id="PRU00146"/>
    </source>
</evidence>
<evidence type="ECO:0000256" key="1">
    <source>
        <dbReference type="ARBA" id="ARBA00022723"/>
    </source>
</evidence>
<organism evidence="9 10">
    <name type="scientific">Poecilia reticulata</name>
    <name type="common">Guppy</name>
    <name type="synonym">Acanthophacelus reticulatus</name>
    <dbReference type="NCBI Taxonomy" id="8081"/>
    <lineage>
        <taxon>Eukaryota</taxon>
        <taxon>Metazoa</taxon>
        <taxon>Chordata</taxon>
        <taxon>Craniata</taxon>
        <taxon>Vertebrata</taxon>
        <taxon>Euteleostomi</taxon>
        <taxon>Actinopterygii</taxon>
        <taxon>Neopterygii</taxon>
        <taxon>Teleostei</taxon>
        <taxon>Neoteleostei</taxon>
        <taxon>Acanthomorphata</taxon>
        <taxon>Ovalentaria</taxon>
        <taxon>Atherinomorphae</taxon>
        <taxon>Cyprinodontiformes</taxon>
        <taxon>Poeciliidae</taxon>
        <taxon>Poeciliinae</taxon>
        <taxon>Poecilia</taxon>
    </lineage>
</organism>
<keyword evidence="10" id="KW-1185">Reference proteome</keyword>
<dbReference type="PANTHER" id="PTHR13793:SF150">
    <property type="entry name" value="PHD FINGER PROTEIN 14"/>
    <property type="match status" value="1"/>
</dbReference>
<evidence type="ECO:0000313" key="10">
    <source>
        <dbReference type="Proteomes" id="UP000242638"/>
    </source>
</evidence>
<feature type="region of interest" description="Disordered" evidence="6">
    <location>
        <begin position="22"/>
        <end position="264"/>
    </location>
</feature>
<dbReference type="CDD" id="cd15562">
    <property type="entry name" value="PHD2_PHF14"/>
    <property type="match status" value="1"/>
</dbReference>
<dbReference type="InterPro" id="IPR050701">
    <property type="entry name" value="Histone_Mod_Regulator"/>
</dbReference>
<dbReference type="InterPro" id="IPR019787">
    <property type="entry name" value="Znf_PHD-finger"/>
</dbReference>
<dbReference type="GO" id="GO:0008270">
    <property type="term" value="F:zinc ion binding"/>
    <property type="evidence" value="ECO:0007669"/>
    <property type="project" value="UniProtKB-KW"/>
</dbReference>
<dbReference type="PROSITE" id="PS01359">
    <property type="entry name" value="ZF_PHD_1"/>
    <property type="match status" value="2"/>
</dbReference>
<sequence length="841" mass="93761">VDRSLKRRQVKPLAASLLDALDYDSSDDSDFEVEDASGSDGTGNGSDEEGSKGSAAGSESDSENAVSGNDGMDEDAKNLVVDDNLTEDEEKLKQQLSEDSSTKDVLSATPSKGRRKSKKISEPESAAAGETESTSTSGGGVVVTVDESLTEPKKWNFRRNRPHLDFTTMEELNEIDDYDSEDDNDWRPTAEKRKGKTSTQKGGTEEEEGASGKDDGDDINNSSSDSDKEMKKPKKKVKSTNAFDDELTNDSMSQGKGNEDASLDRSQTWSTQHILICCVCLGDNSEDADEIIQCDNCGVTVHEGCYGVDGESDSIMSSASENSTEPWFCDACKNGVTPSCELCPNQDGIFKETDAGRWVHVVCALYVPGVAFGDIDKLRPVTLTEMNYSKYGAKECSFCEDARFARTGVCISCDAGMCRSYFHVTCAQREGLLSEAAAEEDIADPFFAYCKQHADRFDRKWKRKNYLALQSYCKVSLQEREKQLTPEAQARITTRLQQYRAKAELSRNTRPQAWVPREKLPRPLTSSASAIRKLMRKAELMGISTDIFPVDTSDANASMDGRRKHKQPALTADFVNYYLERNMRMIQIQDNISEQKNLKDKLESEQEKLHVEYNKLCEFLEDLLSVNGTLRSEGQTMWTLLGGIVGQKLNTPAILKAPKERKPSKKEGGTPGKSSNLPAILYSCGICKKNQDQHLLVLCDTCKLYYHLGCLEPPLTRMPKKTKNSYWQCSECDQASSDEADIAMETLPDGTKRSRRQIKGPIKFIPQEMSPEPKKQQVRGTRTRGQKRKRVPITEEREEKEPLPRERRQRQSAVQKKPKADDTRTECSTCKGPGDNENLVR</sequence>
<reference evidence="9" key="2">
    <citation type="submission" date="2025-08" db="UniProtKB">
        <authorList>
            <consortium name="Ensembl"/>
        </authorList>
    </citation>
    <scope>IDENTIFICATION</scope>
    <source>
        <strain evidence="9">Guanapo</strain>
    </source>
</reference>
<reference evidence="10" key="1">
    <citation type="submission" date="2013-11" db="EMBL/GenBank/DDBJ databases">
        <title>The genomic landscape of the Guanapo guppy.</title>
        <authorList>
            <person name="Kuenstner A."/>
            <person name="Dreyer C."/>
        </authorList>
    </citation>
    <scope>NUCLEOTIDE SEQUENCE</scope>
    <source>
        <strain evidence="10">Guanapo</strain>
    </source>
</reference>
<dbReference type="CDD" id="cd15674">
    <property type="entry name" value="ePHD_PHF14"/>
    <property type="match status" value="1"/>
</dbReference>
<feature type="region of interest" description="Disordered" evidence="6">
    <location>
        <begin position="652"/>
        <end position="674"/>
    </location>
</feature>
<dbReference type="Gene3D" id="3.30.40.10">
    <property type="entry name" value="Zinc/RING finger domain, C3HC4 (zinc finger)"/>
    <property type="match status" value="2"/>
</dbReference>
<dbReference type="Ensembl" id="ENSPRET00000019264.1">
    <property type="protein sequence ID" value="ENSPREP00000019058.1"/>
    <property type="gene ID" value="ENSPREG00000012760.1"/>
</dbReference>
<feature type="compositionally biased region" description="Low complexity" evidence="6">
    <location>
        <begin position="124"/>
        <end position="136"/>
    </location>
</feature>
<evidence type="ECO:0000256" key="3">
    <source>
        <dbReference type="ARBA" id="ARBA00022833"/>
    </source>
</evidence>
<reference evidence="9" key="3">
    <citation type="submission" date="2025-09" db="UniProtKB">
        <authorList>
            <consortium name="Ensembl"/>
        </authorList>
    </citation>
    <scope>IDENTIFICATION</scope>
    <source>
        <strain evidence="9">Guanapo</strain>
    </source>
</reference>
<feature type="domain" description="PHD-type" evidence="7">
    <location>
        <begin position="274"/>
        <end position="335"/>
    </location>
</feature>
<keyword evidence="1" id="KW-0479">Metal-binding</keyword>
<dbReference type="InterPro" id="IPR019786">
    <property type="entry name" value="Zinc_finger_PHD-type_CS"/>
</dbReference>
<dbReference type="AlphaFoldDB" id="A0A3P9PBH7"/>
<dbReference type="SUPFAM" id="SSF57903">
    <property type="entry name" value="FYVE/PHD zinc finger"/>
    <property type="match status" value="2"/>
</dbReference>
<feature type="region of interest" description="Disordered" evidence="6">
    <location>
        <begin position="761"/>
        <end position="841"/>
    </location>
</feature>
<evidence type="ECO:0000259" key="8">
    <source>
        <dbReference type="PROSITE" id="PS51805"/>
    </source>
</evidence>
<dbReference type="Gene3D" id="2.30.30.1150">
    <property type="match status" value="1"/>
</dbReference>
<proteinExistence type="predicted"/>
<feature type="compositionally biased region" description="Basic residues" evidence="6">
    <location>
        <begin position="781"/>
        <end position="791"/>
    </location>
</feature>
<evidence type="ECO:0000313" key="9">
    <source>
        <dbReference type="Ensembl" id="ENSPREP00000019058.1"/>
    </source>
</evidence>
<dbReference type="GeneTree" id="ENSGT00940000156923"/>
<dbReference type="InterPro" id="IPR013083">
    <property type="entry name" value="Znf_RING/FYVE/PHD"/>
</dbReference>
<dbReference type="PROSITE" id="PS51805">
    <property type="entry name" value="EPHD"/>
    <property type="match status" value="1"/>
</dbReference>